<name>A0ABV0S7W0_9TELE</name>
<organism evidence="6 7">
    <name type="scientific">Xenoophorus captivus</name>
    <dbReference type="NCBI Taxonomy" id="1517983"/>
    <lineage>
        <taxon>Eukaryota</taxon>
        <taxon>Metazoa</taxon>
        <taxon>Chordata</taxon>
        <taxon>Craniata</taxon>
        <taxon>Vertebrata</taxon>
        <taxon>Euteleostomi</taxon>
        <taxon>Actinopterygii</taxon>
        <taxon>Neopterygii</taxon>
        <taxon>Teleostei</taxon>
        <taxon>Neoteleostei</taxon>
        <taxon>Acanthomorphata</taxon>
        <taxon>Ovalentaria</taxon>
        <taxon>Atherinomorphae</taxon>
        <taxon>Cyprinodontiformes</taxon>
        <taxon>Goodeidae</taxon>
        <taxon>Xenoophorus</taxon>
    </lineage>
</organism>
<keyword evidence="4" id="KW-0804">Transcription</keyword>
<evidence type="ECO:0000256" key="1">
    <source>
        <dbReference type="ARBA" id="ARBA00004123"/>
    </source>
</evidence>
<evidence type="ECO:0000256" key="5">
    <source>
        <dbReference type="ARBA" id="ARBA00023242"/>
    </source>
</evidence>
<comment type="subcellular location">
    <subcellularLocation>
        <location evidence="1">Nucleus</location>
    </subcellularLocation>
</comment>
<dbReference type="InterPro" id="IPR039091">
    <property type="entry name" value="AHR/AHRR"/>
</dbReference>
<evidence type="ECO:0000313" key="6">
    <source>
        <dbReference type="EMBL" id="MEQ2216647.1"/>
    </source>
</evidence>
<reference evidence="6 7" key="1">
    <citation type="submission" date="2021-06" db="EMBL/GenBank/DDBJ databases">
        <authorList>
            <person name="Palmer J.M."/>
        </authorList>
    </citation>
    <scope>NUCLEOTIDE SEQUENCE [LARGE SCALE GENOMIC DNA]</scope>
    <source>
        <strain evidence="6 7">XC_2019</strain>
        <tissue evidence="6">Muscle</tissue>
    </source>
</reference>
<gene>
    <name evidence="6" type="ORF">XENOCAPTIV_019794</name>
</gene>
<keyword evidence="7" id="KW-1185">Reference proteome</keyword>
<keyword evidence="3" id="KW-0238">DNA-binding</keyword>
<proteinExistence type="predicted"/>
<accession>A0ABV0S7W0</accession>
<evidence type="ECO:0000256" key="2">
    <source>
        <dbReference type="ARBA" id="ARBA00023015"/>
    </source>
</evidence>
<keyword evidence="2" id="KW-0805">Transcription regulation</keyword>
<evidence type="ECO:0000256" key="3">
    <source>
        <dbReference type="ARBA" id="ARBA00023125"/>
    </source>
</evidence>
<feature type="non-terminal residue" evidence="6">
    <location>
        <position position="1"/>
    </location>
</feature>
<keyword evidence="5" id="KW-0539">Nucleus</keyword>
<dbReference type="PANTHER" id="PTHR10649">
    <property type="entry name" value="ARYL HYDROCARBON RECEPTOR"/>
    <property type="match status" value="1"/>
</dbReference>
<protein>
    <recommendedName>
        <fullName evidence="8">Aryl hydrocarbon receptor</fullName>
    </recommendedName>
</protein>
<dbReference type="EMBL" id="JAHRIN010071440">
    <property type="protein sequence ID" value="MEQ2216647.1"/>
    <property type="molecule type" value="Genomic_DNA"/>
</dbReference>
<evidence type="ECO:0008006" key="8">
    <source>
        <dbReference type="Google" id="ProtNLM"/>
    </source>
</evidence>
<evidence type="ECO:0000256" key="4">
    <source>
        <dbReference type="ARBA" id="ARBA00023163"/>
    </source>
</evidence>
<dbReference type="Gene3D" id="3.30.450.20">
    <property type="entry name" value="PAS domain"/>
    <property type="match status" value="1"/>
</dbReference>
<dbReference type="Proteomes" id="UP001434883">
    <property type="component" value="Unassembled WGS sequence"/>
</dbReference>
<dbReference type="PANTHER" id="PTHR10649:SF18">
    <property type="entry name" value="ARYL HYDROCARBON RECEPTOR 1 BETA"/>
    <property type="match status" value="1"/>
</dbReference>
<evidence type="ECO:0000313" key="7">
    <source>
        <dbReference type="Proteomes" id="UP001434883"/>
    </source>
</evidence>
<comment type="caution">
    <text evidence="6">The sequence shown here is derived from an EMBL/GenBank/DDBJ whole genome shotgun (WGS) entry which is preliminary data.</text>
</comment>
<sequence>TDVMHQSVYELVHTEDLQELRRNLHWALNPPQAAASGISQNTPQGDHFPLIMGL</sequence>